<organism evidence="1">
    <name type="scientific">viral metagenome</name>
    <dbReference type="NCBI Taxonomy" id="1070528"/>
    <lineage>
        <taxon>unclassified sequences</taxon>
        <taxon>metagenomes</taxon>
        <taxon>organismal metagenomes</taxon>
    </lineage>
</organism>
<proteinExistence type="predicted"/>
<protein>
    <submittedName>
        <fullName evidence="1">Uncharacterized protein</fullName>
    </submittedName>
</protein>
<accession>A0A6C0IGZ7</accession>
<dbReference type="EMBL" id="MN740163">
    <property type="protein sequence ID" value="QHT91187.1"/>
    <property type="molecule type" value="Genomic_DNA"/>
</dbReference>
<sequence>MLDTYIKNRGISKTIIHNNNHNESSEVNWDADYDGDSANISLDMKDNGVYKHYDIKLTNEDLASMLNVPSVDTPLNKRLLNDFNRRECSEPDIYKIEFDNLQPNVIPFTKKEREPELLEYINTPQKKYTHISSPLPNEEFIIPVKFDNKPMDNYKFTPKRRHKRIRTHKTYHVYKKPKSAKLYKTSRNSRKYTRKSKYATL</sequence>
<dbReference type="AlphaFoldDB" id="A0A6C0IGZ7"/>
<reference evidence="1" key="1">
    <citation type="journal article" date="2020" name="Nature">
        <title>Giant virus diversity and host interactions through global metagenomics.</title>
        <authorList>
            <person name="Schulz F."/>
            <person name="Roux S."/>
            <person name="Paez-Espino D."/>
            <person name="Jungbluth S."/>
            <person name="Walsh D.A."/>
            <person name="Denef V.J."/>
            <person name="McMahon K.D."/>
            <person name="Konstantinidis K.T."/>
            <person name="Eloe-Fadrosh E.A."/>
            <person name="Kyrpides N.C."/>
            <person name="Woyke T."/>
        </authorList>
    </citation>
    <scope>NUCLEOTIDE SEQUENCE</scope>
    <source>
        <strain evidence="1">GVMAG-M-3300023184-72</strain>
    </source>
</reference>
<evidence type="ECO:0000313" key="1">
    <source>
        <dbReference type="EMBL" id="QHT91187.1"/>
    </source>
</evidence>
<name>A0A6C0IGZ7_9ZZZZ</name>